<dbReference type="EMBL" id="BAQD01000043">
    <property type="protein sequence ID" value="GBQ07889.1"/>
    <property type="molecule type" value="Genomic_DNA"/>
</dbReference>
<protein>
    <submittedName>
        <fullName evidence="1">PemK-like protein</fullName>
    </submittedName>
</protein>
<name>A0ABQ0P0M3_9PROT</name>
<dbReference type="InterPro" id="IPR011067">
    <property type="entry name" value="Plasmid_toxin/cell-grow_inhib"/>
</dbReference>
<dbReference type="Proteomes" id="UP001062901">
    <property type="component" value="Unassembled WGS sequence"/>
</dbReference>
<dbReference type="PANTHER" id="PTHR33988">
    <property type="entry name" value="ENDORIBONUCLEASE MAZF-RELATED"/>
    <property type="match status" value="1"/>
</dbReference>
<dbReference type="Pfam" id="PF02452">
    <property type="entry name" value="PemK_toxin"/>
    <property type="match status" value="1"/>
</dbReference>
<gene>
    <name evidence="1" type="ORF">AA15669_1580</name>
</gene>
<dbReference type="Gene3D" id="2.30.30.110">
    <property type="match status" value="1"/>
</dbReference>
<dbReference type="PANTHER" id="PTHR33988:SF2">
    <property type="entry name" value="ENDORIBONUCLEASE MAZF"/>
    <property type="match status" value="1"/>
</dbReference>
<sequence>MKRGDLVTVALQGDLGKPRPALIVQADYYCDTTSVVILPVTSTLSNAPLLRLIVQPNQENGLHKPSDIMIDKPSTVSRNKIGPSFGRLSDVQMMKVSRLLAVFMGIA</sequence>
<proteinExistence type="predicted"/>
<keyword evidence="2" id="KW-1185">Reference proteome</keyword>
<comment type="caution">
    <text evidence="1">The sequence shown here is derived from an EMBL/GenBank/DDBJ whole genome shotgun (WGS) entry which is preliminary data.</text>
</comment>
<evidence type="ECO:0000313" key="1">
    <source>
        <dbReference type="EMBL" id="GBQ07889.1"/>
    </source>
</evidence>
<reference evidence="1" key="1">
    <citation type="submission" date="2013-04" db="EMBL/GenBank/DDBJ databases">
        <title>The genome sequencing project of 58 acetic acid bacteria.</title>
        <authorList>
            <person name="Okamoto-Kainuma A."/>
            <person name="Ishikawa M."/>
            <person name="Umino S."/>
            <person name="Koizumi Y."/>
            <person name="Shiwa Y."/>
            <person name="Yoshikawa H."/>
            <person name="Matsutani M."/>
            <person name="Matsushita K."/>
        </authorList>
    </citation>
    <scope>NUCLEOTIDE SEQUENCE</scope>
    <source>
        <strain evidence="1">DSM 15669</strain>
    </source>
</reference>
<dbReference type="InterPro" id="IPR003477">
    <property type="entry name" value="PemK-like"/>
</dbReference>
<organism evidence="1 2">
    <name type="scientific">Saccharibacter floricola DSM 15669</name>
    <dbReference type="NCBI Taxonomy" id="1123227"/>
    <lineage>
        <taxon>Bacteria</taxon>
        <taxon>Pseudomonadati</taxon>
        <taxon>Pseudomonadota</taxon>
        <taxon>Alphaproteobacteria</taxon>
        <taxon>Acetobacterales</taxon>
        <taxon>Acetobacteraceae</taxon>
        <taxon>Saccharibacter</taxon>
    </lineage>
</organism>
<evidence type="ECO:0000313" key="2">
    <source>
        <dbReference type="Proteomes" id="UP001062901"/>
    </source>
</evidence>
<accession>A0ABQ0P0M3</accession>
<dbReference type="RefSeq" id="WP_018979395.1">
    <property type="nucleotide sequence ID" value="NZ_BAQD01000043.1"/>
</dbReference>
<dbReference type="SUPFAM" id="SSF50118">
    <property type="entry name" value="Cell growth inhibitor/plasmid maintenance toxic component"/>
    <property type="match status" value="1"/>
</dbReference>